<reference evidence="2 3" key="2">
    <citation type="journal article" date="2009" name="Proc. Natl. Acad. Sci. U.S.A.">
        <title>On the chimeric nature, thermophilic origin, and phylogenetic placement of the Thermotogales.</title>
        <authorList>
            <person name="Zhaxybayeva O."/>
            <person name="Swithers K.S."/>
            <person name="Lapierre P."/>
            <person name="Fournier G.P."/>
            <person name="Bickhart D.M."/>
            <person name="DeBoy R.T."/>
            <person name="Nelson K.E."/>
            <person name="Nesbo C.L."/>
            <person name="Doolittle W.F."/>
            <person name="Gogarten J.P."/>
            <person name="Noll K.M."/>
        </authorList>
    </citation>
    <scope>NUCLEOTIDE SEQUENCE [LARGE SCALE GENOMIC DNA]</scope>
    <source>
        <strain evidence="3">ATCC 35602 / DSM 5306 / Rt17-B1</strain>
    </source>
</reference>
<dbReference type="InterPro" id="IPR027485">
    <property type="entry name" value="AMMECR1_N"/>
</dbReference>
<accession>A7HNP2</accession>
<dbReference type="Gene3D" id="3.30.1490.150">
    <property type="entry name" value="Hypothetical protein ph0010, domain 2"/>
    <property type="match status" value="1"/>
</dbReference>
<dbReference type="PANTHER" id="PTHR13016:SF0">
    <property type="entry name" value="AMME SYNDROME CANDIDATE GENE 1 PROTEIN"/>
    <property type="match status" value="1"/>
</dbReference>
<name>A7HNP2_FERNB</name>
<dbReference type="OrthoDB" id="159752at2"/>
<reference evidence="2 3" key="1">
    <citation type="submission" date="2007-07" db="EMBL/GenBank/DDBJ databases">
        <title>Complete sequence of Fervidobacterium nodosum Rt17-B1.</title>
        <authorList>
            <consortium name="US DOE Joint Genome Institute"/>
            <person name="Copeland A."/>
            <person name="Lucas S."/>
            <person name="Lapidus A."/>
            <person name="Barry K."/>
            <person name="Glavina del Rio T."/>
            <person name="Dalin E."/>
            <person name="Tice H."/>
            <person name="Pitluck S."/>
            <person name="Saunders E."/>
            <person name="Brettin T."/>
            <person name="Bruce D."/>
            <person name="Detter J.C."/>
            <person name="Han C."/>
            <person name="Schmutz J."/>
            <person name="Larimer F."/>
            <person name="Land M."/>
            <person name="Hauser L."/>
            <person name="Kyrpides N."/>
            <person name="Mikhailova N."/>
            <person name="Nelson K."/>
            <person name="Gogarten J.P."/>
            <person name="Noll K."/>
            <person name="Richardson P."/>
        </authorList>
    </citation>
    <scope>NUCLEOTIDE SEQUENCE [LARGE SCALE GENOMIC DNA]</scope>
    <source>
        <strain evidence="3">ATCC 35602 / DSM 5306 / Rt17-B1</strain>
    </source>
</reference>
<evidence type="ECO:0000313" key="3">
    <source>
        <dbReference type="Proteomes" id="UP000002415"/>
    </source>
</evidence>
<protein>
    <submittedName>
        <fullName evidence="2">AMMECR1 domain protein</fullName>
    </submittedName>
</protein>
<dbReference type="STRING" id="381764.Fnod_1690"/>
<dbReference type="InterPro" id="IPR002733">
    <property type="entry name" value="AMMECR1_domain"/>
</dbReference>
<dbReference type="KEGG" id="fno:Fnod_1690"/>
<dbReference type="PROSITE" id="PS51112">
    <property type="entry name" value="AMMECR1"/>
    <property type="match status" value="1"/>
</dbReference>
<dbReference type="InterPro" id="IPR036071">
    <property type="entry name" value="AMMECR1_dom_sf"/>
</dbReference>
<keyword evidence="3" id="KW-1185">Reference proteome</keyword>
<dbReference type="InterPro" id="IPR023473">
    <property type="entry name" value="AMMECR1"/>
</dbReference>
<dbReference type="SUPFAM" id="SSF143447">
    <property type="entry name" value="AMMECR1-like"/>
    <property type="match status" value="1"/>
</dbReference>
<evidence type="ECO:0000313" key="2">
    <source>
        <dbReference type="EMBL" id="ABS61525.1"/>
    </source>
</evidence>
<dbReference type="NCBIfam" id="TIGR04335">
    <property type="entry name" value="AmmeMemoSam_A"/>
    <property type="match status" value="1"/>
</dbReference>
<dbReference type="EMBL" id="CP000771">
    <property type="protein sequence ID" value="ABS61525.1"/>
    <property type="molecule type" value="Genomic_DNA"/>
</dbReference>
<dbReference type="Pfam" id="PF01871">
    <property type="entry name" value="AMMECR1"/>
    <property type="match status" value="1"/>
</dbReference>
<dbReference type="InterPro" id="IPR027623">
    <property type="entry name" value="AmmeMemoSam_A"/>
</dbReference>
<sequence>MIGEHPYVKWAIEVIENYIKHSKVIEPHESLPKELFERRAGAFVTLHKLDGSLRGCIGTIMPVRENLALEIRDNAIAAATRDPRFEPVSPEELNNIVVNVDILNPFEPVSSITELDPKKYGVIVQKGWKRGLLLPDIEGVDTVEEQIRIAKIKAGIFDDNFEIFKFTVERYR</sequence>
<organism evidence="2 3">
    <name type="scientific">Fervidobacterium nodosum (strain ATCC 35602 / DSM 5306 / Rt17-B1)</name>
    <dbReference type="NCBI Taxonomy" id="381764"/>
    <lineage>
        <taxon>Bacteria</taxon>
        <taxon>Thermotogati</taxon>
        <taxon>Thermotogota</taxon>
        <taxon>Thermotogae</taxon>
        <taxon>Thermotogales</taxon>
        <taxon>Fervidobacteriaceae</taxon>
        <taxon>Fervidobacterium</taxon>
    </lineage>
</organism>
<dbReference type="AlphaFoldDB" id="A7HNP2"/>
<dbReference type="eggNOG" id="COG2078">
    <property type="taxonomic scope" value="Bacteria"/>
</dbReference>
<dbReference type="Gene3D" id="3.30.700.20">
    <property type="entry name" value="Hypothetical protein ph0010, domain 1"/>
    <property type="match status" value="1"/>
</dbReference>
<evidence type="ECO:0000259" key="1">
    <source>
        <dbReference type="PROSITE" id="PS51112"/>
    </source>
</evidence>
<dbReference type="HOGENOM" id="CLU_095686_1_1_0"/>
<proteinExistence type="predicted"/>
<dbReference type="NCBIfam" id="TIGR00296">
    <property type="entry name" value="TIGR00296 family protein"/>
    <property type="match status" value="1"/>
</dbReference>
<dbReference type="Proteomes" id="UP000002415">
    <property type="component" value="Chromosome"/>
</dbReference>
<dbReference type="PANTHER" id="PTHR13016">
    <property type="entry name" value="AMMECR1 HOMOLOG"/>
    <property type="match status" value="1"/>
</dbReference>
<gene>
    <name evidence="2" type="ordered locus">Fnod_1690</name>
</gene>
<feature type="domain" description="AMMECR1" evidence="1">
    <location>
        <begin position="2"/>
        <end position="172"/>
    </location>
</feature>
<dbReference type="RefSeq" id="WP_011994816.1">
    <property type="nucleotide sequence ID" value="NC_009718.1"/>
</dbReference>